<sequence>MASQPLTSAPPTNTKPAPASRKRKSDAVAEPEALPEIDDDDPRLQEVDQSCQQVRAKVRRFLDSGAMKVGEFQAAIDVGSVQYYRFMKLNGKDAGFGSDMYYKAWRFFKKRELQGIKGTGAKKAKTATTRAAGKTSETLNVSEVTLDGEDTGKVPVFDTCDEVRKKIRAFLRKDDVTQAAFLRELAKCFPEERKVQSKQLNDFLSKKGPLDGNTSCVFYSSYVFFEKLRIKGDKPKSAHRLEMEKVHPKSGVDVEIPQNRPMWLAGDEHAYTDKYGRVHIVSGKGRDTTI</sequence>
<keyword evidence="4" id="KW-1185">Reference proteome</keyword>
<dbReference type="AlphaFoldDB" id="A0A9P8UCF6"/>
<name>A0A9P8UCF6_9PEZI</name>
<dbReference type="GeneID" id="70133948"/>
<feature type="compositionally biased region" description="Polar residues" evidence="1">
    <location>
        <begin position="1"/>
        <end position="15"/>
    </location>
</feature>
<protein>
    <recommendedName>
        <fullName evidence="2">DUF7726 domain-containing protein</fullName>
    </recommendedName>
</protein>
<evidence type="ECO:0000259" key="2">
    <source>
        <dbReference type="Pfam" id="PF24852"/>
    </source>
</evidence>
<organism evidence="3 4">
    <name type="scientific">Truncatella angustata</name>
    <dbReference type="NCBI Taxonomy" id="152316"/>
    <lineage>
        <taxon>Eukaryota</taxon>
        <taxon>Fungi</taxon>
        <taxon>Dikarya</taxon>
        <taxon>Ascomycota</taxon>
        <taxon>Pezizomycotina</taxon>
        <taxon>Sordariomycetes</taxon>
        <taxon>Xylariomycetidae</taxon>
        <taxon>Amphisphaeriales</taxon>
        <taxon>Sporocadaceae</taxon>
        <taxon>Truncatella</taxon>
    </lineage>
</organism>
<dbReference type="PANTHER" id="PTHR42339">
    <property type="entry name" value="HISTONE H1"/>
    <property type="match status" value="1"/>
</dbReference>
<comment type="caution">
    <text evidence="3">The sequence shown here is derived from an EMBL/GenBank/DDBJ whole genome shotgun (WGS) entry which is preliminary data.</text>
</comment>
<dbReference type="PANTHER" id="PTHR42339:SF1">
    <property type="entry name" value="HISTONE H1"/>
    <property type="match status" value="1"/>
</dbReference>
<evidence type="ECO:0000256" key="1">
    <source>
        <dbReference type="SAM" id="MobiDB-lite"/>
    </source>
</evidence>
<dbReference type="RefSeq" id="XP_045953886.1">
    <property type="nucleotide sequence ID" value="XM_046105057.1"/>
</dbReference>
<dbReference type="InterPro" id="IPR056143">
    <property type="entry name" value="DUF7726"/>
</dbReference>
<evidence type="ECO:0000313" key="4">
    <source>
        <dbReference type="Proteomes" id="UP000758603"/>
    </source>
</evidence>
<feature type="domain" description="DUF7726" evidence="2">
    <location>
        <begin position="155"/>
        <end position="233"/>
    </location>
</feature>
<feature type="region of interest" description="Disordered" evidence="1">
    <location>
        <begin position="1"/>
        <end position="44"/>
    </location>
</feature>
<dbReference type="OrthoDB" id="2592504at2759"/>
<dbReference type="Pfam" id="PF24852">
    <property type="entry name" value="DUF7726"/>
    <property type="match status" value="2"/>
</dbReference>
<dbReference type="EMBL" id="JAGPXC010000008">
    <property type="protein sequence ID" value="KAH6647374.1"/>
    <property type="molecule type" value="Genomic_DNA"/>
</dbReference>
<evidence type="ECO:0000313" key="3">
    <source>
        <dbReference type="EMBL" id="KAH6647374.1"/>
    </source>
</evidence>
<accession>A0A9P8UCF6</accession>
<dbReference type="Proteomes" id="UP000758603">
    <property type="component" value="Unassembled WGS sequence"/>
</dbReference>
<gene>
    <name evidence="3" type="ORF">BKA67DRAFT_594477</name>
</gene>
<reference evidence="3" key="1">
    <citation type="journal article" date="2021" name="Nat. Commun.">
        <title>Genetic determinants of endophytism in the Arabidopsis root mycobiome.</title>
        <authorList>
            <person name="Mesny F."/>
            <person name="Miyauchi S."/>
            <person name="Thiergart T."/>
            <person name="Pickel B."/>
            <person name="Atanasova L."/>
            <person name="Karlsson M."/>
            <person name="Huettel B."/>
            <person name="Barry K.W."/>
            <person name="Haridas S."/>
            <person name="Chen C."/>
            <person name="Bauer D."/>
            <person name="Andreopoulos W."/>
            <person name="Pangilinan J."/>
            <person name="LaButti K."/>
            <person name="Riley R."/>
            <person name="Lipzen A."/>
            <person name="Clum A."/>
            <person name="Drula E."/>
            <person name="Henrissat B."/>
            <person name="Kohler A."/>
            <person name="Grigoriev I.V."/>
            <person name="Martin F.M."/>
            <person name="Hacquard S."/>
        </authorList>
    </citation>
    <scope>NUCLEOTIDE SEQUENCE</scope>
    <source>
        <strain evidence="3">MPI-SDFR-AT-0073</strain>
    </source>
</reference>
<feature type="domain" description="DUF7726" evidence="2">
    <location>
        <begin position="46"/>
        <end position="117"/>
    </location>
</feature>
<proteinExistence type="predicted"/>